<feature type="transmembrane region" description="Helical" evidence="1">
    <location>
        <begin position="120"/>
        <end position="140"/>
    </location>
</feature>
<dbReference type="Pfam" id="PF09991">
    <property type="entry name" value="DUF2232"/>
    <property type="match status" value="1"/>
</dbReference>
<dbReference type="InterPro" id="IPR018710">
    <property type="entry name" value="DUF2232"/>
</dbReference>
<feature type="transmembrane region" description="Helical" evidence="1">
    <location>
        <begin position="249"/>
        <end position="270"/>
    </location>
</feature>
<name>A0A368E2B0_9PROT</name>
<feature type="transmembrane region" description="Helical" evidence="1">
    <location>
        <begin position="282"/>
        <end position="307"/>
    </location>
</feature>
<comment type="caution">
    <text evidence="2">The sequence shown here is derived from an EMBL/GenBank/DDBJ whole genome shotgun (WGS) entry which is preliminary data.</text>
</comment>
<feature type="transmembrane region" description="Helical" evidence="1">
    <location>
        <begin position="14"/>
        <end position="35"/>
    </location>
</feature>
<organism evidence="2 3">
    <name type="scientific">PS1 clade bacterium</name>
    <dbReference type="NCBI Taxonomy" id="2175152"/>
    <lineage>
        <taxon>Bacteria</taxon>
        <taxon>Pseudomonadati</taxon>
        <taxon>Pseudomonadota</taxon>
        <taxon>Alphaproteobacteria</taxon>
        <taxon>PS1 clade</taxon>
    </lineage>
</organism>
<dbReference type="AlphaFoldDB" id="A0A368E2B0"/>
<feature type="transmembrane region" description="Helical" evidence="1">
    <location>
        <begin position="42"/>
        <end position="63"/>
    </location>
</feature>
<feature type="transmembrane region" description="Helical" evidence="1">
    <location>
        <begin position="221"/>
        <end position="243"/>
    </location>
</feature>
<keyword evidence="1" id="KW-0472">Membrane</keyword>
<dbReference type="Proteomes" id="UP000252132">
    <property type="component" value="Unassembled WGS sequence"/>
</dbReference>
<dbReference type="EMBL" id="QOQF01000002">
    <property type="protein sequence ID" value="RCL78240.1"/>
    <property type="molecule type" value="Genomic_DNA"/>
</dbReference>
<keyword evidence="1" id="KW-0812">Transmembrane</keyword>
<sequence>MGAPMPYDFLLRNIIAGLVTALLTVSVLLSPFAMIPSIFVGLAWGLYSAIASTVISIILLGLWLNIGLALGMAITIGLPAVLFVRLALLSRTAQPNNENASSTNPDNSVDERIYYPPERLIIWSVAFCAIFSFLAFGLSANNTGGLPAVLQTLILGNENFIRDIETLYQIELTDNLVKILAETILVLSPLTWMLIILGSLQTAQTIAKFFKVNIRPTPDYTVMELPGILEFVLAGLILLIFLSSGWVSVFFLVLVCLCLTAYFLLGLAVIHAISRTWNGRSVFITAIYFIVFLVPWVAILVSIAGLIESRIGIRSRF</sequence>
<evidence type="ECO:0000256" key="1">
    <source>
        <dbReference type="SAM" id="Phobius"/>
    </source>
</evidence>
<feature type="transmembrane region" description="Helical" evidence="1">
    <location>
        <begin position="179"/>
        <end position="200"/>
    </location>
</feature>
<feature type="transmembrane region" description="Helical" evidence="1">
    <location>
        <begin position="69"/>
        <end position="88"/>
    </location>
</feature>
<accession>A0A368E2B0</accession>
<reference evidence="2 3" key="1">
    <citation type="journal article" date="2018" name="Microbiome">
        <title>Fine metagenomic profile of the Mediterranean stratified and mixed water columns revealed by assembly and recruitment.</title>
        <authorList>
            <person name="Haro-Moreno J.M."/>
            <person name="Lopez-Perez M."/>
            <person name="De La Torre J.R."/>
            <person name="Picazo A."/>
            <person name="Camacho A."/>
            <person name="Rodriguez-Valera F."/>
        </authorList>
    </citation>
    <scope>NUCLEOTIDE SEQUENCE [LARGE SCALE GENOMIC DNA]</scope>
    <source>
        <strain evidence="2">MED-G55</strain>
    </source>
</reference>
<evidence type="ECO:0000313" key="3">
    <source>
        <dbReference type="Proteomes" id="UP000252132"/>
    </source>
</evidence>
<proteinExistence type="predicted"/>
<gene>
    <name evidence="2" type="ORF">DBW69_00795</name>
</gene>
<keyword evidence="1" id="KW-1133">Transmembrane helix</keyword>
<evidence type="ECO:0000313" key="2">
    <source>
        <dbReference type="EMBL" id="RCL78240.1"/>
    </source>
</evidence>
<protein>
    <submittedName>
        <fullName evidence="2">DUF2232 domain-containing protein</fullName>
    </submittedName>
</protein>